<dbReference type="GO" id="GO:0061630">
    <property type="term" value="F:ubiquitin protein ligase activity"/>
    <property type="evidence" value="ECO:0007669"/>
    <property type="project" value="UniProtKB-EC"/>
</dbReference>
<keyword evidence="11" id="KW-0472">Membrane</keyword>
<keyword evidence="6" id="KW-0479">Metal-binding</keyword>
<organism evidence="14 15">
    <name type="scientific">Cajanus cajan</name>
    <name type="common">Pigeon pea</name>
    <name type="synonym">Cajanus indicus</name>
    <dbReference type="NCBI Taxonomy" id="3821"/>
    <lineage>
        <taxon>Eukaryota</taxon>
        <taxon>Viridiplantae</taxon>
        <taxon>Streptophyta</taxon>
        <taxon>Embryophyta</taxon>
        <taxon>Tracheophyta</taxon>
        <taxon>Spermatophyta</taxon>
        <taxon>Magnoliopsida</taxon>
        <taxon>eudicotyledons</taxon>
        <taxon>Gunneridae</taxon>
        <taxon>Pentapetalae</taxon>
        <taxon>rosids</taxon>
        <taxon>fabids</taxon>
        <taxon>Fabales</taxon>
        <taxon>Fabaceae</taxon>
        <taxon>Papilionoideae</taxon>
        <taxon>50 kb inversion clade</taxon>
        <taxon>NPAAA clade</taxon>
        <taxon>indigoferoid/millettioid clade</taxon>
        <taxon>Phaseoleae</taxon>
        <taxon>Cajanus</taxon>
    </lineage>
</organism>
<comment type="subcellular location">
    <subcellularLocation>
        <location evidence="2">Membrane</location>
        <topology evidence="2">Multi-pass membrane protein</topology>
    </subcellularLocation>
</comment>
<proteinExistence type="predicted"/>
<evidence type="ECO:0000313" key="15">
    <source>
        <dbReference type="Proteomes" id="UP000075243"/>
    </source>
</evidence>
<dbReference type="Pfam" id="PF12483">
    <property type="entry name" value="GIDE"/>
    <property type="match status" value="1"/>
</dbReference>
<reference evidence="14 15" key="1">
    <citation type="journal article" date="2012" name="Nat. Biotechnol.">
        <title>Draft genome sequence of pigeonpea (Cajanus cajan), an orphan legume crop of resource-poor farmers.</title>
        <authorList>
            <person name="Varshney R.K."/>
            <person name="Chen W."/>
            <person name="Li Y."/>
            <person name="Bharti A.K."/>
            <person name="Saxena R.K."/>
            <person name="Schlueter J.A."/>
            <person name="Donoghue M.T."/>
            <person name="Azam S."/>
            <person name="Fan G."/>
            <person name="Whaley A.M."/>
            <person name="Farmer A.D."/>
            <person name="Sheridan J."/>
            <person name="Iwata A."/>
            <person name="Tuteja R."/>
            <person name="Penmetsa R.V."/>
            <person name="Wu W."/>
            <person name="Upadhyaya H.D."/>
            <person name="Yang S.P."/>
            <person name="Shah T."/>
            <person name="Saxena K.B."/>
            <person name="Michael T."/>
            <person name="McCombie W.R."/>
            <person name="Yang B."/>
            <person name="Zhang G."/>
            <person name="Yang H."/>
            <person name="Wang J."/>
            <person name="Spillane C."/>
            <person name="Cook D.R."/>
            <person name="May G.D."/>
            <person name="Xu X."/>
            <person name="Jackson S.A."/>
        </authorList>
    </citation>
    <scope>NUCLEOTIDE SEQUENCE [LARGE SCALE GENOMIC DNA]</scope>
    <source>
        <strain evidence="15">cv. Asha</strain>
    </source>
</reference>
<dbReference type="PANTHER" id="PTHR47568">
    <property type="match status" value="1"/>
</dbReference>
<evidence type="ECO:0000259" key="13">
    <source>
        <dbReference type="PROSITE" id="PS50089"/>
    </source>
</evidence>
<dbReference type="EMBL" id="CM003605">
    <property type="protein sequence ID" value="KYP70672.1"/>
    <property type="molecule type" value="Genomic_DNA"/>
</dbReference>
<evidence type="ECO:0000256" key="1">
    <source>
        <dbReference type="ARBA" id="ARBA00000900"/>
    </source>
</evidence>
<evidence type="ECO:0000256" key="7">
    <source>
        <dbReference type="ARBA" id="ARBA00022771"/>
    </source>
</evidence>
<evidence type="ECO:0000256" key="2">
    <source>
        <dbReference type="ARBA" id="ARBA00004141"/>
    </source>
</evidence>
<evidence type="ECO:0000256" key="4">
    <source>
        <dbReference type="ARBA" id="ARBA00022679"/>
    </source>
</evidence>
<evidence type="ECO:0000313" key="14">
    <source>
        <dbReference type="EMBL" id="KYP70672.1"/>
    </source>
</evidence>
<evidence type="ECO:0000256" key="11">
    <source>
        <dbReference type="ARBA" id="ARBA00023136"/>
    </source>
</evidence>
<dbReference type="PANTHER" id="PTHR47568:SF2">
    <property type="entry name" value="E3 UBIQUITIN-PROTEIN LIGASE SP1-RELATED"/>
    <property type="match status" value="1"/>
</dbReference>
<keyword evidence="10" id="KW-1133">Transmembrane helix</keyword>
<comment type="catalytic activity">
    <reaction evidence="1">
        <text>S-ubiquitinyl-[E2 ubiquitin-conjugating enzyme]-L-cysteine + [acceptor protein]-L-lysine = [E2 ubiquitin-conjugating enzyme]-L-cysteine + N(6)-ubiquitinyl-[acceptor protein]-L-lysine.</text>
        <dbReference type="EC" id="2.3.2.27"/>
    </reaction>
</comment>
<evidence type="ECO:0000256" key="9">
    <source>
        <dbReference type="ARBA" id="ARBA00022833"/>
    </source>
</evidence>
<keyword evidence="4" id="KW-0808">Transferase</keyword>
<dbReference type="PROSITE" id="PS50089">
    <property type="entry name" value="ZF_RING_2"/>
    <property type="match status" value="1"/>
</dbReference>
<name>A0A151TUB6_CAJCA</name>
<feature type="domain" description="RING-type" evidence="13">
    <location>
        <begin position="276"/>
        <end position="310"/>
    </location>
</feature>
<dbReference type="GO" id="GO:0016567">
    <property type="term" value="P:protein ubiquitination"/>
    <property type="evidence" value="ECO:0007669"/>
    <property type="project" value="InterPro"/>
</dbReference>
<dbReference type="InterPro" id="IPR013083">
    <property type="entry name" value="Znf_RING/FYVE/PHD"/>
</dbReference>
<evidence type="ECO:0000256" key="5">
    <source>
        <dbReference type="ARBA" id="ARBA00022692"/>
    </source>
</evidence>
<evidence type="ECO:0000256" key="3">
    <source>
        <dbReference type="ARBA" id="ARBA00012483"/>
    </source>
</evidence>
<keyword evidence="9" id="KW-0862">Zinc</keyword>
<dbReference type="EC" id="2.3.2.27" evidence="3"/>
<protein>
    <recommendedName>
        <fullName evidence="3">RING-type E3 ubiquitin transferase</fullName>
        <ecNumber evidence="3">2.3.2.27</ecNumber>
    </recommendedName>
</protein>
<accession>A0A151TUB6</accession>
<dbReference type="InterPro" id="IPR001841">
    <property type="entry name" value="Znf_RING"/>
</dbReference>
<keyword evidence="8" id="KW-0833">Ubl conjugation pathway</keyword>
<dbReference type="SUPFAM" id="SSF57850">
    <property type="entry name" value="RING/U-box"/>
    <property type="match status" value="1"/>
</dbReference>
<dbReference type="GO" id="GO:0008270">
    <property type="term" value="F:zinc ion binding"/>
    <property type="evidence" value="ECO:0007669"/>
    <property type="project" value="UniProtKB-KW"/>
</dbReference>
<evidence type="ECO:0000256" key="10">
    <source>
        <dbReference type="ARBA" id="ARBA00022989"/>
    </source>
</evidence>
<dbReference type="InterPro" id="IPR044231">
    <property type="entry name" value="SP1/SPL1"/>
</dbReference>
<evidence type="ECO:0000256" key="6">
    <source>
        <dbReference type="ARBA" id="ARBA00022723"/>
    </source>
</evidence>
<keyword evidence="15" id="KW-1185">Reference proteome</keyword>
<dbReference type="AlphaFoldDB" id="A0A151TUB6"/>
<dbReference type="GO" id="GO:0016020">
    <property type="term" value="C:membrane"/>
    <property type="evidence" value="ECO:0007669"/>
    <property type="project" value="UniProtKB-SubCell"/>
</dbReference>
<evidence type="ECO:0000256" key="8">
    <source>
        <dbReference type="ARBA" id="ARBA00022786"/>
    </source>
</evidence>
<keyword evidence="5" id="KW-0812">Transmembrane</keyword>
<gene>
    <name evidence="14" type="ORF">KK1_009900</name>
</gene>
<keyword evidence="7 12" id="KW-0863">Zinc-finger</keyword>
<dbReference type="STRING" id="3821.A0A151TUB6"/>
<evidence type="ECO:0000256" key="12">
    <source>
        <dbReference type="PROSITE-ProRule" id="PRU00175"/>
    </source>
</evidence>
<dbReference type="InterPro" id="IPR022170">
    <property type="entry name" value="MUL1-like"/>
</dbReference>
<dbReference type="Pfam" id="PF13920">
    <property type="entry name" value="zf-C3HC4_3"/>
    <property type="match status" value="1"/>
</dbReference>
<dbReference type="Proteomes" id="UP000075243">
    <property type="component" value="Chromosome 3"/>
</dbReference>
<dbReference type="Gene3D" id="3.30.40.10">
    <property type="entry name" value="Zinc/RING finger domain, C3HC4 (zinc finger)"/>
    <property type="match status" value="1"/>
</dbReference>
<dbReference type="Gramene" id="C.cajan_09627.t">
    <property type="protein sequence ID" value="C.cajan_09627.t"/>
    <property type="gene ID" value="C.cajan_09627"/>
</dbReference>
<sequence>MIQWDGISCCLSAAALYLLGRSIARYFVLLMLTGNTQLLDTESLPLVIAISERVGSESPINCELSGLRGVIVEEMAQQRYFKNNNGSWIQDSATMLSTSKEVPWYLEDATGRVHVVGAQGAKDFILPVGSEAFQGSDQSLVRTLDYFHGIKMLGVKRIERVLPIGNSLTVVGEATKDETGTIRIQRPYNGPFYVSRQTIDQIITNLGRWARWYKWASMGFTIFGAYVMAKHVIQHILERWRLKRVLAAAAKRSRQDNEGDKDDTLPDGGKRMPDLCVICLEQEYNTVFVPCGHMCCCTTCSSHLTVCPFCLRLIELVVKTYRR</sequence>